<accession>A0A1G2S5C6</accession>
<gene>
    <name evidence="1" type="ORF">A2675_00255</name>
</gene>
<dbReference type="Proteomes" id="UP000176997">
    <property type="component" value="Unassembled WGS sequence"/>
</dbReference>
<name>A0A1G2S5C6_9BACT</name>
<dbReference type="EMBL" id="MHUS01000028">
    <property type="protein sequence ID" value="OHA80304.1"/>
    <property type="molecule type" value="Genomic_DNA"/>
</dbReference>
<sequence length="124" mass="13939">MSEEVFPKGRLIQGSTDRRGSRMAKKEMNVTMVVPDLRLGGTVSPGKVMQVLCAAFTRGDTDGAEYCCVCVKRNYCIEFFANQVVPLVCGEFVFDLHEFAIMQREEQDRRMEALSEGIQRAVHA</sequence>
<evidence type="ECO:0000313" key="1">
    <source>
        <dbReference type="EMBL" id="OHA80304.1"/>
    </source>
</evidence>
<comment type="caution">
    <text evidence="1">The sequence shown here is derived from an EMBL/GenBank/DDBJ whole genome shotgun (WGS) entry which is preliminary data.</text>
</comment>
<reference evidence="1 2" key="1">
    <citation type="journal article" date="2016" name="Nat. Commun.">
        <title>Thousands of microbial genomes shed light on interconnected biogeochemical processes in an aquifer system.</title>
        <authorList>
            <person name="Anantharaman K."/>
            <person name="Brown C.T."/>
            <person name="Hug L.A."/>
            <person name="Sharon I."/>
            <person name="Castelle C.J."/>
            <person name="Probst A.J."/>
            <person name="Thomas B.C."/>
            <person name="Singh A."/>
            <person name="Wilkins M.J."/>
            <person name="Karaoz U."/>
            <person name="Brodie E.L."/>
            <person name="Williams K.H."/>
            <person name="Hubbard S.S."/>
            <person name="Banfield J.F."/>
        </authorList>
    </citation>
    <scope>NUCLEOTIDE SEQUENCE [LARGE SCALE GENOMIC DNA]</scope>
</reference>
<proteinExistence type="predicted"/>
<dbReference type="AlphaFoldDB" id="A0A1G2S5C6"/>
<evidence type="ECO:0000313" key="2">
    <source>
        <dbReference type="Proteomes" id="UP000176997"/>
    </source>
</evidence>
<organism evidence="1 2">
    <name type="scientific">Candidatus Yonathbacteria bacterium RIFCSPHIGHO2_01_FULL_51_10</name>
    <dbReference type="NCBI Taxonomy" id="1802723"/>
    <lineage>
        <taxon>Bacteria</taxon>
        <taxon>Candidatus Yonathiibacteriota</taxon>
    </lineage>
</organism>
<protein>
    <submittedName>
        <fullName evidence="1">Uncharacterized protein</fullName>
    </submittedName>
</protein>